<dbReference type="PROSITE" id="PS50109">
    <property type="entry name" value="HIS_KIN"/>
    <property type="match status" value="1"/>
</dbReference>
<keyword evidence="9" id="KW-0472">Membrane</keyword>
<comment type="catalytic activity">
    <reaction evidence="1">
        <text>ATP + protein L-histidine = ADP + protein N-phospho-L-histidine.</text>
        <dbReference type="EC" id="2.7.13.3"/>
    </reaction>
</comment>
<dbReference type="EC" id="2.7.13.3" evidence="2"/>
<dbReference type="PANTHER" id="PTHR24421">
    <property type="entry name" value="NITRATE/NITRITE SENSOR PROTEIN NARX-RELATED"/>
    <property type="match status" value="1"/>
</dbReference>
<dbReference type="Pfam" id="PF02518">
    <property type="entry name" value="HATPase_c"/>
    <property type="match status" value="1"/>
</dbReference>
<feature type="signal peptide" evidence="10">
    <location>
        <begin position="1"/>
        <end position="23"/>
    </location>
</feature>
<dbReference type="GO" id="GO:0000155">
    <property type="term" value="F:phosphorelay sensor kinase activity"/>
    <property type="evidence" value="ECO:0007669"/>
    <property type="project" value="InterPro"/>
</dbReference>
<dbReference type="GO" id="GO:0016020">
    <property type="term" value="C:membrane"/>
    <property type="evidence" value="ECO:0007669"/>
    <property type="project" value="InterPro"/>
</dbReference>
<evidence type="ECO:0000259" key="11">
    <source>
        <dbReference type="PROSITE" id="PS50109"/>
    </source>
</evidence>
<dbReference type="STRING" id="333140.AWW68_10475"/>
<evidence type="ECO:0000256" key="8">
    <source>
        <dbReference type="ARBA" id="ARBA00023012"/>
    </source>
</evidence>
<feature type="domain" description="Histidine kinase" evidence="11">
    <location>
        <begin position="501"/>
        <end position="685"/>
    </location>
</feature>
<keyword evidence="13" id="KW-1185">Reference proteome</keyword>
<keyword evidence="8" id="KW-0902">Two-component regulatory system</keyword>
<evidence type="ECO:0000313" key="13">
    <source>
        <dbReference type="Proteomes" id="UP000075606"/>
    </source>
</evidence>
<dbReference type="SMART" id="SM00387">
    <property type="entry name" value="HATPase_c"/>
    <property type="match status" value="1"/>
</dbReference>
<feature type="chain" id="PRO_5007574350" description="histidine kinase" evidence="10">
    <location>
        <begin position="24"/>
        <end position="685"/>
    </location>
</feature>
<proteinExistence type="predicted"/>
<dbReference type="InterPro" id="IPR005467">
    <property type="entry name" value="His_kinase_dom"/>
</dbReference>
<dbReference type="Gene3D" id="1.25.40.10">
    <property type="entry name" value="Tetratricopeptide repeat domain"/>
    <property type="match status" value="3"/>
</dbReference>
<dbReference type="PANTHER" id="PTHR24421:SF10">
    <property type="entry name" value="NITRATE_NITRITE SENSOR PROTEIN NARQ"/>
    <property type="match status" value="1"/>
</dbReference>
<name>A0A150X945_9BACT</name>
<accession>A0A150X945</accession>
<keyword evidence="4" id="KW-0808">Transferase</keyword>
<feature type="transmembrane region" description="Helical" evidence="9">
    <location>
        <begin position="446"/>
        <end position="464"/>
    </location>
</feature>
<dbReference type="Gene3D" id="3.30.565.10">
    <property type="entry name" value="Histidine kinase-like ATPase, C-terminal domain"/>
    <property type="match status" value="1"/>
</dbReference>
<sequence length="685" mass="78714">MWKIRRWSCLTLCLSIFSFSAFGQGAIDSLTTKLETASDSSELMMIYKALGDEYFNQENDLKALETYEKHLQISLAREDSFNILSGYFNVIQPLIYLEKLPRHLEIAREGFDYALKFSNLKYQVIFGNEIGVLYRKMGLGDSSIVYLNSALEASIVLKNKGYESFILENLGNTYSNQGDFIESIQSYLAAQKIYRESNDHKSLQELEYNLGVLYKKIGEYGKSMDSYKEVLQYFILQNDTTYIRGTLHNIASLYQIQNRLDSALIYATKSAKLEFNMDDLCNSGNSALLGRIHLGLEQLDSAEYYLNKELSTMENCNSKFYYSPAKSALGEIYLRKGRLEQSEAYFKESYNYAIANNYQEDIIESSKGLFQVYLAQNDYKKALTYHRKFKNAEDSLLNLDNTRKIAWLEANQRMNYLADSLEFERQLSETKLNAEINSQKVKRRTIVFIATTTLIIAGVWFYFLQKRKQIRHNEQLAKEREEGLQNVLVATETERSRISKDLHDGVGQQLSAIKLAMSDIMGKVEDSAKPQIAQLNDLLTRSAEEVRTISHQMMPRALVDHGLIEAIDDLLKNSFTYSEIEYEFEYKNIYSRFGERIEITIYRILQELINNVLKHSNATLVNVQLYKTGNQLTLLVEDNGDGLKHDKPKGHGLQNIKSRLTIVNGKVNFETSQGTTVFVSIPVDK</sequence>
<evidence type="ECO:0000256" key="4">
    <source>
        <dbReference type="ARBA" id="ARBA00022679"/>
    </source>
</evidence>
<evidence type="ECO:0000256" key="1">
    <source>
        <dbReference type="ARBA" id="ARBA00000085"/>
    </source>
</evidence>
<dbReference type="CDD" id="cd16917">
    <property type="entry name" value="HATPase_UhpB-NarQ-NarX-like"/>
    <property type="match status" value="1"/>
</dbReference>
<evidence type="ECO:0000256" key="7">
    <source>
        <dbReference type="ARBA" id="ARBA00022840"/>
    </source>
</evidence>
<dbReference type="RefSeq" id="WP_068221099.1">
    <property type="nucleotide sequence ID" value="NZ_CP139724.1"/>
</dbReference>
<dbReference type="InterPro" id="IPR011990">
    <property type="entry name" value="TPR-like_helical_dom_sf"/>
</dbReference>
<dbReference type="AlphaFoldDB" id="A0A150X945"/>
<dbReference type="Proteomes" id="UP000075606">
    <property type="component" value="Unassembled WGS sequence"/>
</dbReference>
<evidence type="ECO:0000256" key="2">
    <source>
        <dbReference type="ARBA" id="ARBA00012438"/>
    </source>
</evidence>
<dbReference type="InterPro" id="IPR036890">
    <property type="entry name" value="HATPase_C_sf"/>
</dbReference>
<evidence type="ECO:0000256" key="3">
    <source>
        <dbReference type="ARBA" id="ARBA00022553"/>
    </source>
</evidence>
<evidence type="ECO:0000256" key="6">
    <source>
        <dbReference type="ARBA" id="ARBA00022777"/>
    </source>
</evidence>
<keyword evidence="5" id="KW-0547">Nucleotide-binding</keyword>
<comment type="caution">
    <text evidence="12">The sequence shown here is derived from an EMBL/GenBank/DDBJ whole genome shotgun (WGS) entry which is preliminary data.</text>
</comment>
<dbReference type="InterPro" id="IPR050482">
    <property type="entry name" value="Sensor_HK_TwoCompSys"/>
</dbReference>
<evidence type="ECO:0000313" key="12">
    <source>
        <dbReference type="EMBL" id="KYG75223.1"/>
    </source>
</evidence>
<dbReference type="Pfam" id="PF07730">
    <property type="entry name" value="HisKA_3"/>
    <property type="match status" value="1"/>
</dbReference>
<keyword evidence="3" id="KW-0597">Phosphoprotein</keyword>
<gene>
    <name evidence="12" type="ORF">AWW68_10475</name>
</gene>
<reference evidence="12 13" key="1">
    <citation type="submission" date="2016-01" db="EMBL/GenBank/DDBJ databases">
        <title>Genome sequencing of Roseivirga spongicola UST030701-084.</title>
        <authorList>
            <person name="Selvaratnam C."/>
            <person name="Thevarajoo S."/>
            <person name="Goh K.M."/>
            <person name="Ee R."/>
            <person name="Chan K.-G."/>
            <person name="Chong C.S."/>
        </authorList>
    </citation>
    <scope>NUCLEOTIDE SEQUENCE [LARGE SCALE GENOMIC DNA]</scope>
    <source>
        <strain evidence="12 13">UST030701-084</strain>
    </source>
</reference>
<evidence type="ECO:0000256" key="5">
    <source>
        <dbReference type="ARBA" id="ARBA00022741"/>
    </source>
</evidence>
<dbReference type="GO" id="GO:0046983">
    <property type="term" value="F:protein dimerization activity"/>
    <property type="evidence" value="ECO:0007669"/>
    <property type="project" value="InterPro"/>
</dbReference>
<keyword evidence="10" id="KW-0732">Signal</keyword>
<dbReference type="Pfam" id="PF13181">
    <property type="entry name" value="TPR_8"/>
    <property type="match status" value="1"/>
</dbReference>
<evidence type="ECO:0000256" key="9">
    <source>
        <dbReference type="SAM" id="Phobius"/>
    </source>
</evidence>
<organism evidence="12 13">
    <name type="scientific">Roseivirga spongicola</name>
    <dbReference type="NCBI Taxonomy" id="333140"/>
    <lineage>
        <taxon>Bacteria</taxon>
        <taxon>Pseudomonadati</taxon>
        <taxon>Bacteroidota</taxon>
        <taxon>Cytophagia</taxon>
        <taxon>Cytophagales</taxon>
        <taxon>Roseivirgaceae</taxon>
        <taxon>Roseivirga</taxon>
    </lineage>
</organism>
<dbReference type="Pfam" id="PF13424">
    <property type="entry name" value="TPR_12"/>
    <property type="match status" value="1"/>
</dbReference>
<dbReference type="OrthoDB" id="9760839at2"/>
<keyword evidence="9" id="KW-1133">Transmembrane helix</keyword>
<keyword evidence="9" id="KW-0812">Transmembrane</keyword>
<dbReference type="EMBL" id="LRPC01000023">
    <property type="protein sequence ID" value="KYG75223.1"/>
    <property type="molecule type" value="Genomic_DNA"/>
</dbReference>
<protein>
    <recommendedName>
        <fullName evidence="2">histidine kinase</fullName>
        <ecNumber evidence="2">2.7.13.3</ecNumber>
    </recommendedName>
</protein>
<dbReference type="Gene3D" id="1.20.5.1930">
    <property type="match status" value="1"/>
</dbReference>
<dbReference type="SUPFAM" id="SSF55874">
    <property type="entry name" value="ATPase domain of HSP90 chaperone/DNA topoisomerase II/histidine kinase"/>
    <property type="match status" value="1"/>
</dbReference>
<dbReference type="GO" id="GO:0005524">
    <property type="term" value="F:ATP binding"/>
    <property type="evidence" value="ECO:0007669"/>
    <property type="project" value="UniProtKB-KW"/>
</dbReference>
<keyword evidence="7" id="KW-0067">ATP-binding</keyword>
<dbReference type="InterPro" id="IPR003594">
    <property type="entry name" value="HATPase_dom"/>
</dbReference>
<dbReference type="InterPro" id="IPR019734">
    <property type="entry name" value="TPR_rpt"/>
</dbReference>
<keyword evidence="6" id="KW-0418">Kinase</keyword>
<dbReference type="InterPro" id="IPR011712">
    <property type="entry name" value="Sig_transdc_His_kin_sub3_dim/P"/>
</dbReference>
<dbReference type="SMART" id="SM00028">
    <property type="entry name" value="TPR"/>
    <property type="match status" value="6"/>
</dbReference>
<evidence type="ECO:0000256" key="10">
    <source>
        <dbReference type="SAM" id="SignalP"/>
    </source>
</evidence>
<dbReference type="SUPFAM" id="SSF48452">
    <property type="entry name" value="TPR-like"/>
    <property type="match status" value="3"/>
</dbReference>